<feature type="compositionally biased region" description="Basic and acidic residues" evidence="1">
    <location>
        <begin position="30"/>
        <end position="42"/>
    </location>
</feature>
<accession>A0A2K9Z368</accession>
<gene>
    <name evidence="2" type="ORF">CUJ84_Chr002336</name>
</gene>
<sequence length="83" mass="8608">MEAPGSDRILDARPMIVCSARSNPSPRSSSTDRESFRGRDSDNVQSGYGRAVRGGARSCVAAELAGERDGGAPSVVAVSFGVH</sequence>
<evidence type="ECO:0000313" key="3">
    <source>
        <dbReference type="Proteomes" id="UP000238523"/>
    </source>
</evidence>
<protein>
    <submittedName>
        <fullName evidence="2">Uncharacterized protein</fullName>
    </submittedName>
</protein>
<feature type="compositionally biased region" description="Low complexity" evidence="1">
    <location>
        <begin position="19"/>
        <end position="29"/>
    </location>
</feature>
<proteinExistence type="predicted"/>
<dbReference type="Proteomes" id="UP000238523">
    <property type="component" value="Chromosome"/>
</dbReference>
<dbReference type="AlphaFoldDB" id="A0A2K9Z368"/>
<organism evidence="2 3">
    <name type="scientific">Rhizobium leguminosarum</name>
    <dbReference type="NCBI Taxonomy" id="384"/>
    <lineage>
        <taxon>Bacteria</taxon>
        <taxon>Pseudomonadati</taxon>
        <taxon>Pseudomonadota</taxon>
        <taxon>Alphaproteobacteria</taxon>
        <taxon>Hyphomicrobiales</taxon>
        <taxon>Rhizobiaceae</taxon>
        <taxon>Rhizobium/Agrobacterium group</taxon>
        <taxon>Rhizobium</taxon>
    </lineage>
</organism>
<feature type="region of interest" description="Disordered" evidence="1">
    <location>
        <begin position="1"/>
        <end position="50"/>
    </location>
</feature>
<evidence type="ECO:0000256" key="1">
    <source>
        <dbReference type="SAM" id="MobiDB-lite"/>
    </source>
</evidence>
<reference evidence="2 3" key="1">
    <citation type="submission" date="2017-11" db="EMBL/GenBank/DDBJ databases">
        <title>Complete genome of Rhizobium leguminosarum Norway, an ineffective micro-symbiont.</title>
        <authorList>
            <person name="Hoffrichter A."/>
            <person name="Liang J."/>
            <person name="Brachmann A."/>
            <person name="Marin M."/>
        </authorList>
    </citation>
    <scope>NUCLEOTIDE SEQUENCE [LARGE SCALE GENOMIC DNA]</scope>
    <source>
        <strain evidence="2 3">Norway</strain>
    </source>
</reference>
<name>A0A2K9Z368_RHILE</name>
<evidence type="ECO:0000313" key="2">
    <source>
        <dbReference type="EMBL" id="AUW42692.1"/>
    </source>
</evidence>
<dbReference type="EMBL" id="CP025012">
    <property type="protein sequence ID" value="AUW42692.1"/>
    <property type="molecule type" value="Genomic_DNA"/>
</dbReference>